<organism evidence="2 3">
    <name type="scientific">Aristolochia fimbriata</name>
    <name type="common">White veined hardy Dutchman's pipe vine</name>
    <dbReference type="NCBI Taxonomy" id="158543"/>
    <lineage>
        <taxon>Eukaryota</taxon>
        <taxon>Viridiplantae</taxon>
        <taxon>Streptophyta</taxon>
        <taxon>Embryophyta</taxon>
        <taxon>Tracheophyta</taxon>
        <taxon>Spermatophyta</taxon>
        <taxon>Magnoliopsida</taxon>
        <taxon>Magnoliidae</taxon>
        <taxon>Piperales</taxon>
        <taxon>Aristolochiaceae</taxon>
        <taxon>Aristolochia</taxon>
    </lineage>
</organism>
<comment type="similarity">
    <text evidence="1">Belongs to the protein-tyrosine phosphatase family. Non-receptor class dual specificity subfamily.</text>
</comment>
<accession>A0AAV7EER5</accession>
<comment type="caution">
    <text evidence="2">The sequence shown here is derived from an EMBL/GenBank/DDBJ whole genome shotgun (WGS) entry which is preliminary data.</text>
</comment>
<evidence type="ECO:0000256" key="1">
    <source>
        <dbReference type="ARBA" id="ARBA00008601"/>
    </source>
</evidence>
<dbReference type="AlphaFoldDB" id="A0AAV7EER5"/>
<dbReference type="PANTHER" id="PTHR45848:SF6">
    <property type="entry name" value="OS02G0251700 PROTEIN"/>
    <property type="match status" value="1"/>
</dbReference>
<dbReference type="EMBL" id="JAINDJ010000005">
    <property type="protein sequence ID" value="KAG9446784.1"/>
    <property type="molecule type" value="Genomic_DNA"/>
</dbReference>
<dbReference type="GO" id="GO:0008138">
    <property type="term" value="F:protein tyrosine/serine/threonine phosphatase activity"/>
    <property type="evidence" value="ECO:0007669"/>
    <property type="project" value="TreeGrafter"/>
</dbReference>
<evidence type="ECO:0000313" key="2">
    <source>
        <dbReference type="EMBL" id="KAG9446784.1"/>
    </source>
</evidence>
<sequence length="129" mass="14666">MDVANTETQPQKVFRCKRCRRIVATQDYVVPHEQGQGEKCFEWKKRDGALEADKKPECSSIFVEPLKWMEAVQEGTVEDKLQCIGCKARLGSFSWAGMQCSCGTWVNPAFQLHKSRIDECALSRMVPHA</sequence>
<reference evidence="2 3" key="1">
    <citation type="submission" date="2021-07" db="EMBL/GenBank/DDBJ databases">
        <title>The Aristolochia fimbriata genome: insights into angiosperm evolution, floral development and chemical biosynthesis.</title>
        <authorList>
            <person name="Jiao Y."/>
        </authorList>
    </citation>
    <scope>NUCLEOTIDE SEQUENCE [LARGE SCALE GENOMIC DNA]</scope>
    <source>
        <strain evidence="2">IBCAS-2021</strain>
        <tissue evidence="2">Leaf</tissue>
    </source>
</reference>
<protein>
    <recommendedName>
        <fullName evidence="4">Dual specificity protein phosphatase 12</fullName>
    </recommendedName>
</protein>
<gene>
    <name evidence="2" type="ORF">H6P81_012912</name>
</gene>
<name>A0AAV7EER5_ARIFI</name>
<dbReference type="Proteomes" id="UP000825729">
    <property type="component" value="Unassembled WGS sequence"/>
</dbReference>
<evidence type="ECO:0008006" key="4">
    <source>
        <dbReference type="Google" id="ProtNLM"/>
    </source>
</evidence>
<keyword evidence="3" id="KW-1185">Reference proteome</keyword>
<dbReference type="PANTHER" id="PTHR45848">
    <property type="entry name" value="DUAL SPECIFICITY PROTEIN PHOSPHATASE 12 FAMILY MEMBER"/>
    <property type="match status" value="1"/>
</dbReference>
<proteinExistence type="inferred from homology"/>
<evidence type="ECO:0000313" key="3">
    <source>
        <dbReference type="Proteomes" id="UP000825729"/>
    </source>
</evidence>